<dbReference type="EMBL" id="JBANQN010000003">
    <property type="protein sequence ID" value="KAK6793331.1"/>
    <property type="molecule type" value="Genomic_DNA"/>
</dbReference>
<feature type="signal peptide" evidence="1">
    <location>
        <begin position="1"/>
        <end position="19"/>
    </location>
</feature>
<accession>A0AAN8YIL8</accession>
<proteinExistence type="predicted"/>
<sequence>MASFKQAFLFIALFVAISSVYLSLAPSKMQVMALRDLPGDVEEMKGKLFQLDDILTCGHRCKGHSDCKEGFICSTCLKIGSAVSHCV</sequence>
<evidence type="ECO:0000313" key="3">
    <source>
        <dbReference type="Proteomes" id="UP001371456"/>
    </source>
</evidence>
<organism evidence="2 3">
    <name type="scientific">Solanum bulbocastanum</name>
    <name type="common">Wild potato</name>
    <dbReference type="NCBI Taxonomy" id="147425"/>
    <lineage>
        <taxon>Eukaryota</taxon>
        <taxon>Viridiplantae</taxon>
        <taxon>Streptophyta</taxon>
        <taxon>Embryophyta</taxon>
        <taxon>Tracheophyta</taxon>
        <taxon>Spermatophyta</taxon>
        <taxon>Magnoliopsida</taxon>
        <taxon>eudicotyledons</taxon>
        <taxon>Gunneridae</taxon>
        <taxon>Pentapetalae</taxon>
        <taxon>asterids</taxon>
        <taxon>lamiids</taxon>
        <taxon>Solanales</taxon>
        <taxon>Solanaceae</taxon>
        <taxon>Solanoideae</taxon>
        <taxon>Solaneae</taxon>
        <taxon>Solanum</taxon>
    </lineage>
</organism>
<gene>
    <name evidence="2" type="ORF">RDI58_006784</name>
</gene>
<keyword evidence="3" id="KW-1185">Reference proteome</keyword>
<feature type="chain" id="PRO_5043009506" description="HR7 protein" evidence="1">
    <location>
        <begin position="20"/>
        <end position="87"/>
    </location>
</feature>
<comment type="caution">
    <text evidence="2">The sequence shown here is derived from an EMBL/GenBank/DDBJ whole genome shotgun (WGS) entry which is preliminary data.</text>
</comment>
<dbReference type="AlphaFoldDB" id="A0AAN8YIL8"/>
<dbReference type="Proteomes" id="UP001371456">
    <property type="component" value="Unassembled WGS sequence"/>
</dbReference>
<evidence type="ECO:0000256" key="1">
    <source>
        <dbReference type="SAM" id="SignalP"/>
    </source>
</evidence>
<evidence type="ECO:0000313" key="2">
    <source>
        <dbReference type="EMBL" id="KAK6793331.1"/>
    </source>
</evidence>
<protein>
    <recommendedName>
        <fullName evidence="4">HR7 protein</fullName>
    </recommendedName>
</protein>
<reference evidence="2 3" key="1">
    <citation type="submission" date="2024-02" db="EMBL/GenBank/DDBJ databases">
        <title>de novo genome assembly of Solanum bulbocastanum strain 11H21.</title>
        <authorList>
            <person name="Hosaka A.J."/>
        </authorList>
    </citation>
    <scope>NUCLEOTIDE SEQUENCE [LARGE SCALE GENOMIC DNA]</scope>
    <source>
        <tissue evidence="2">Young leaves</tissue>
    </source>
</reference>
<evidence type="ECO:0008006" key="4">
    <source>
        <dbReference type="Google" id="ProtNLM"/>
    </source>
</evidence>
<name>A0AAN8YIL8_SOLBU</name>
<keyword evidence="1" id="KW-0732">Signal</keyword>